<dbReference type="PROSITE" id="PS00041">
    <property type="entry name" value="HTH_ARAC_FAMILY_1"/>
    <property type="match status" value="1"/>
</dbReference>
<dbReference type="EMBL" id="JAAKFZ010000012">
    <property type="protein sequence ID" value="NGL84253.1"/>
    <property type="molecule type" value="Genomic_DNA"/>
</dbReference>
<dbReference type="GO" id="GO:0043565">
    <property type="term" value="F:sequence-specific DNA binding"/>
    <property type="evidence" value="ECO:0007669"/>
    <property type="project" value="InterPro"/>
</dbReference>
<evidence type="ECO:0000256" key="2">
    <source>
        <dbReference type="ARBA" id="ARBA00022490"/>
    </source>
</evidence>
<keyword evidence="4" id="KW-0902">Two-component regulatory system</keyword>
<evidence type="ECO:0000256" key="8">
    <source>
        <dbReference type="PROSITE-ProRule" id="PRU00169"/>
    </source>
</evidence>
<gene>
    <name evidence="11" type="ORF">G5B50_05650</name>
</gene>
<accession>A0A6M1KQQ4</accession>
<dbReference type="PROSITE" id="PS01124">
    <property type="entry name" value="HTH_ARAC_FAMILY_2"/>
    <property type="match status" value="1"/>
</dbReference>
<comment type="subcellular location">
    <subcellularLocation>
        <location evidence="1">Cytoplasm</location>
    </subcellularLocation>
</comment>
<sequence length="494" mass="57111">MYKVLLVDDEYMILQGLKVIIDWQALGFEVVATARSAKEALAYLDDCAVDVMISDVNMPGMTGLELIEAAKALLPHLQTLILSGYQEFSYVQRAIELETKGYLLKPVDKKELEAKMLYFKELLDEQRAASLRQAAYREGLINLWLADELSEKEFFQLTQEQSEADLSGFTVLYVDCKAFSPALEAFFEASQQPFYLKKEEQKKVYVVILLGQSHQAKCFTNTLQERFYNIINQIILGETVVDWENVYESYNQVRRSLFYNSEVSQIAAKTSAKIELPESRLQFFSFNKALMIGDEPTIVSKLQAIFEEMTELSFSPEDVKHVSFLLFSDIYRQFPILDRTTYLSMVKTIHDSQSIDQILSALKKVLELTSKSNQPKKRYSDLVSEAITCIQEEYYQELTLKAVSDRLHINGVYLGQCFKNETECSFAQYLNQVRIQKAQQLLLYTNKSINEIAYETGYNTNHYFIKMFKKLNGLSPKEFRDRYKDNYQAIKGSY</sequence>
<dbReference type="SMART" id="SM00448">
    <property type="entry name" value="REC"/>
    <property type="match status" value="1"/>
</dbReference>
<dbReference type="Gene3D" id="1.10.10.60">
    <property type="entry name" value="Homeodomain-like"/>
    <property type="match status" value="2"/>
</dbReference>
<dbReference type="GO" id="GO:0003700">
    <property type="term" value="F:DNA-binding transcription factor activity"/>
    <property type="evidence" value="ECO:0007669"/>
    <property type="project" value="InterPro"/>
</dbReference>
<dbReference type="PANTHER" id="PTHR42713:SF3">
    <property type="entry name" value="TRANSCRIPTIONAL REGULATORY PROTEIN HPTR"/>
    <property type="match status" value="1"/>
</dbReference>
<evidence type="ECO:0000256" key="6">
    <source>
        <dbReference type="ARBA" id="ARBA00023125"/>
    </source>
</evidence>
<dbReference type="InterPro" id="IPR018062">
    <property type="entry name" value="HTH_AraC-typ_CS"/>
</dbReference>
<protein>
    <submittedName>
        <fullName evidence="11">Response regulator transcription factor</fullName>
    </submittedName>
</protein>
<dbReference type="InterPro" id="IPR011006">
    <property type="entry name" value="CheY-like_superfamily"/>
</dbReference>
<organism evidence="11 12">
    <name type="scientific">Streptococcus equi subsp. ruminatorum</name>
    <dbReference type="NCBI Taxonomy" id="254358"/>
    <lineage>
        <taxon>Bacteria</taxon>
        <taxon>Bacillati</taxon>
        <taxon>Bacillota</taxon>
        <taxon>Bacilli</taxon>
        <taxon>Lactobacillales</taxon>
        <taxon>Streptococcaceae</taxon>
        <taxon>Streptococcus</taxon>
    </lineage>
</organism>
<feature type="modified residue" description="4-aspartylphosphate" evidence="8">
    <location>
        <position position="55"/>
    </location>
</feature>
<dbReference type="CDD" id="cd17536">
    <property type="entry name" value="REC_YesN-like"/>
    <property type="match status" value="1"/>
</dbReference>
<keyword evidence="5" id="KW-0805">Transcription regulation</keyword>
<dbReference type="Proteomes" id="UP000479499">
    <property type="component" value="Unassembled WGS sequence"/>
</dbReference>
<keyword evidence="2" id="KW-0963">Cytoplasm</keyword>
<dbReference type="GO" id="GO:0000160">
    <property type="term" value="P:phosphorelay signal transduction system"/>
    <property type="evidence" value="ECO:0007669"/>
    <property type="project" value="UniProtKB-KW"/>
</dbReference>
<dbReference type="InterPro" id="IPR051552">
    <property type="entry name" value="HptR"/>
</dbReference>
<keyword evidence="7" id="KW-0804">Transcription</keyword>
<evidence type="ECO:0000256" key="7">
    <source>
        <dbReference type="ARBA" id="ARBA00023163"/>
    </source>
</evidence>
<evidence type="ECO:0000313" key="11">
    <source>
        <dbReference type="EMBL" id="NGL84253.1"/>
    </source>
</evidence>
<reference evidence="11 12" key="1">
    <citation type="submission" date="2020-02" db="EMBL/GenBank/DDBJ databases">
        <title>M-like protein SrM is not crucial to the virulence of a novel isolate of Streptococcus equi subsp. ruminatorum from Macaca mulatta.</title>
        <authorList>
            <person name="Guo G."/>
            <person name="Cheng L."/>
            <person name="Zhang W."/>
        </authorList>
    </citation>
    <scope>NUCLEOTIDE SEQUENCE [LARGE SCALE GENOMIC DNA]</scope>
    <source>
        <strain evidence="11 12">FJ1804</strain>
    </source>
</reference>
<keyword evidence="6" id="KW-0238">DNA-binding</keyword>
<dbReference type="Pfam" id="PF12833">
    <property type="entry name" value="HTH_18"/>
    <property type="match status" value="1"/>
</dbReference>
<evidence type="ECO:0000259" key="10">
    <source>
        <dbReference type="PROSITE" id="PS50110"/>
    </source>
</evidence>
<dbReference type="SUPFAM" id="SSF46689">
    <property type="entry name" value="Homeodomain-like"/>
    <property type="match status" value="2"/>
</dbReference>
<dbReference type="RefSeq" id="WP_164336177.1">
    <property type="nucleotide sequence ID" value="NZ_JAAKFZ010000012.1"/>
</dbReference>
<evidence type="ECO:0000256" key="4">
    <source>
        <dbReference type="ARBA" id="ARBA00023012"/>
    </source>
</evidence>
<dbReference type="InterPro" id="IPR009057">
    <property type="entry name" value="Homeodomain-like_sf"/>
</dbReference>
<dbReference type="InterPro" id="IPR001789">
    <property type="entry name" value="Sig_transdc_resp-reg_receiver"/>
</dbReference>
<feature type="domain" description="Response regulatory" evidence="10">
    <location>
        <begin position="3"/>
        <end position="120"/>
    </location>
</feature>
<dbReference type="Gene3D" id="3.40.50.2300">
    <property type="match status" value="1"/>
</dbReference>
<evidence type="ECO:0000256" key="1">
    <source>
        <dbReference type="ARBA" id="ARBA00004496"/>
    </source>
</evidence>
<dbReference type="SUPFAM" id="SSF52172">
    <property type="entry name" value="CheY-like"/>
    <property type="match status" value="1"/>
</dbReference>
<dbReference type="PANTHER" id="PTHR42713">
    <property type="entry name" value="HISTIDINE KINASE-RELATED"/>
    <property type="match status" value="1"/>
</dbReference>
<evidence type="ECO:0000256" key="5">
    <source>
        <dbReference type="ARBA" id="ARBA00023015"/>
    </source>
</evidence>
<feature type="domain" description="HTH araC/xylS-type" evidence="9">
    <location>
        <begin position="384"/>
        <end position="482"/>
    </location>
</feature>
<name>A0A6M1KQQ4_9STRE</name>
<evidence type="ECO:0000259" key="9">
    <source>
        <dbReference type="PROSITE" id="PS01124"/>
    </source>
</evidence>
<dbReference type="PROSITE" id="PS50110">
    <property type="entry name" value="RESPONSE_REGULATORY"/>
    <property type="match status" value="1"/>
</dbReference>
<dbReference type="PRINTS" id="PR00032">
    <property type="entry name" value="HTHARAC"/>
</dbReference>
<keyword evidence="3 8" id="KW-0597">Phosphoprotein</keyword>
<dbReference type="InterPro" id="IPR020449">
    <property type="entry name" value="Tscrpt_reg_AraC-type_HTH"/>
</dbReference>
<evidence type="ECO:0000313" key="12">
    <source>
        <dbReference type="Proteomes" id="UP000479499"/>
    </source>
</evidence>
<comment type="caution">
    <text evidence="11">The sequence shown here is derived from an EMBL/GenBank/DDBJ whole genome shotgun (WGS) entry which is preliminary data.</text>
</comment>
<dbReference type="GO" id="GO:0005737">
    <property type="term" value="C:cytoplasm"/>
    <property type="evidence" value="ECO:0007669"/>
    <property type="project" value="UniProtKB-SubCell"/>
</dbReference>
<dbReference type="InterPro" id="IPR018060">
    <property type="entry name" value="HTH_AraC"/>
</dbReference>
<dbReference type="SMART" id="SM00342">
    <property type="entry name" value="HTH_ARAC"/>
    <property type="match status" value="1"/>
</dbReference>
<dbReference type="Pfam" id="PF00072">
    <property type="entry name" value="Response_reg"/>
    <property type="match status" value="1"/>
</dbReference>
<dbReference type="AlphaFoldDB" id="A0A6M1KQQ4"/>
<proteinExistence type="predicted"/>
<evidence type="ECO:0000256" key="3">
    <source>
        <dbReference type="ARBA" id="ARBA00022553"/>
    </source>
</evidence>